<dbReference type="EMBL" id="JAUSQZ010000001">
    <property type="protein sequence ID" value="MDP9830502.1"/>
    <property type="molecule type" value="Genomic_DNA"/>
</dbReference>
<dbReference type="RefSeq" id="WP_307249570.1">
    <property type="nucleotide sequence ID" value="NZ_JAUSQZ010000001.1"/>
</dbReference>
<dbReference type="SUPFAM" id="SSF52096">
    <property type="entry name" value="ClpP/crotonase"/>
    <property type="match status" value="1"/>
</dbReference>
<dbReference type="PANTHER" id="PTHR11941:SF54">
    <property type="entry name" value="ENOYL-COA HYDRATASE, MITOCHONDRIAL"/>
    <property type="match status" value="1"/>
</dbReference>
<comment type="caution">
    <text evidence="1">The sequence shown here is derived from an EMBL/GenBank/DDBJ whole genome shotgun (WGS) entry which is preliminary data.</text>
</comment>
<organism evidence="1 2">
    <name type="scientific">Kineosporia succinea</name>
    <dbReference type="NCBI Taxonomy" id="84632"/>
    <lineage>
        <taxon>Bacteria</taxon>
        <taxon>Bacillati</taxon>
        <taxon>Actinomycetota</taxon>
        <taxon>Actinomycetes</taxon>
        <taxon>Kineosporiales</taxon>
        <taxon>Kineosporiaceae</taxon>
        <taxon>Kineosporia</taxon>
    </lineage>
</organism>
<dbReference type="InterPro" id="IPR001753">
    <property type="entry name" value="Enoyl-CoA_hydra/iso"/>
</dbReference>
<evidence type="ECO:0000313" key="2">
    <source>
        <dbReference type="Proteomes" id="UP001235712"/>
    </source>
</evidence>
<dbReference type="InterPro" id="IPR029045">
    <property type="entry name" value="ClpP/crotonase-like_dom_sf"/>
</dbReference>
<dbReference type="Pfam" id="PF00378">
    <property type="entry name" value="ECH_1"/>
    <property type="match status" value="1"/>
</dbReference>
<accession>A0ABT9PCR6</accession>
<evidence type="ECO:0000313" key="1">
    <source>
        <dbReference type="EMBL" id="MDP9830502.1"/>
    </source>
</evidence>
<dbReference type="Gene3D" id="3.90.226.10">
    <property type="entry name" value="2-enoyl-CoA Hydratase, Chain A, domain 1"/>
    <property type="match status" value="1"/>
</dbReference>
<sequence length="273" mass="29169">MPSTLQVTSDNGVVQIVLDNPPVNALGAQMMSELRTVLTELKDDPQARVIVFSSADPEFFSAHVDMGIVEQMDVLQELAELAPEGVNVFQAVGEMIRHQPQVTIVKLAGKARGGGAELVAAVDMAFAASETAGLGQIESLMGIVPSGGGTQYLRERMGRNRAMEIVLTGELYDAKTAAAYGWINRAVPAAELDALVERTARNIAALGEGVIAGVKQTLPPEDLREGYAREEKAWAALISRPEVQRMMARAMAAGAQTVEGERDLEALMRSVTP</sequence>
<dbReference type="PANTHER" id="PTHR11941">
    <property type="entry name" value="ENOYL-COA HYDRATASE-RELATED"/>
    <property type="match status" value="1"/>
</dbReference>
<keyword evidence="2" id="KW-1185">Reference proteome</keyword>
<dbReference type="Proteomes" id="UP001235712">
    <property type="component" value="Unassembled WGS sequence"/>
</dbReference>
<reference evidence="1 2" key="1">
    <citation type="submission" date="2023-07" db="EMBL/GenBank/DDBJ databases">
        <title>Sequencing the genomes of 1000 actinobacteria strains.</title>
        <authorList>
            <person name="Klenk H.-P."/>
        </authorList>
    </citation>
    <scope>NUCLEOTIDE SEQUENCE [LARGE SCALE GENOMIC DNA]</scope>
    <source>
        <strain evidence="1 2">DSM 44388</strain>
    </source>
</reference>
<dbReference type="CDD" id="cd06558">
    <property type="entry name" value="crotonase-like"/>
    <property type="match status" value="1"/>
</dbReference>
<protein>
    <submittedName>
        <fullName evidence="1">Enoyl-CoA hydratase/carnithine racemase</fullName>
    </submittedName>
</protein>
<name>A0ABT9PCR6_9ACTN</name>
<gene>
    <name evidence="1" type="ORF">J2S57_006251</name>
</gene>
<proteinExistence type="predicted"/>